<keyword evidence="2" id="KW-1185">Reference proteome</keyword>
<protein>
    <submittedName>
        <fullName evidence="1">Uncharacterized protein</fullName>
    </submittedName>
</protein>
<accession>A0AAV7F4J8</accession>
<organism evidence="1 2">
    <name type="scientific">Aristolochia fimbriata</name>
    <name type="common">White veined hardy Dutchman's pipe vine</name>
    <dbReference type="NCBI Taxonomy" id="158543"/>
    <lineage>
        <taxon>Eukaryota</taxon>
        <taxon>Viridiplantae</taxon>
        <taxon>Streptophyta</taxon>
        <taxon>Embryophyta</taxon>
        <taxon>Tracheophyta</taxon>
        <taxon>Spermatophyta</taxon>
        <taxon>Magnoliopsida</taxon>
        <taxon>Magnoliidae</taxon>
        <taxon>Piperales</taxon>
        <taxon>Aristolochiaceae</taxon>
        <taxon>Aristolochia</taxon>
    </lineage>
</organism>
<name>A0AAV7F4J8_ARIFI</name>
<dbReference type="Proteomes" id="UP000825729">
    <property type="component" value="Unassembled WGS sequence"/>
</dbReference>
<gene>
    <name evidence="1" type="ORF">H6P81_000097</name>
</gene>
<reference evidence="1 2" key="1">
    <citation type="submission" date="2021-07" db="EMBL/GenBank/DDBJ databases">
        <title>The Aristolochia fimbriata genome: insights into angiosperm evolution, floral development and chemical biosynthesis.</title>
        <authorList>
            <person name="Jiao Y."/>
        </authorList>
    </citation>
    <scope>NUCLEOTIDE SEQUENCE [LARGE SCALE GENOMIC DNA]</scope>
    <source>
        <strain evidence="1">IBCAS-2021</strain>
        <tissue evidence="1">Leaf</tissue>
    </source>
</reference>
<evidence type="ECO:0000313" key="2">
    <source>
        <dbReference type="Proteomes" id="UP000825729"/>
    </source>
</evidence>
<dbReference type="EMBL" id="JAINDJ010000002">
    <property type="protein sequence ID" value="KAG9455589.1"/>
    <property type="molecule type" value="Genomic_DNA"/>
</dbReference>
<comment type="caution">
    <text evidence="1">The sequence shown here is derived from an EMBL/GenBank/DDBJ whole genome shotgun (WGS) entry which is preliminary data.</text>
</comment>
<dbReference type="AlphaFoldDB" id="A0AAV7F4J8"/>
<sequence length="318" mass="36694">MDWRRLAPLVSDAETSFRERTRGYVFRGCERKIKTEEGENTWGPVEANCHMGNSRKDRLSVRAGAGSRSAFVPEPSVPYINNFPALLPYPALSFFSVFLYSEVLLRGNHKKEKAQSSNGVLHSQKLRRLLRGLRRRRHCLLRRVLRSRWSCSRSRFRGLWRLPLALRRRSRLIVRLLPRIFLPLKPQSGSRRFFSQRRLDLLFHEAVRDLVVLKSHMSFGSPSGRMSGGERRPECWGMLTDGAIRVNVCNALRSFQAGKACQWGQMPWVFFLVPIIPCHFLVVSQDVSDPRFNQKTTKNSNAFGCSGSARHVVFYFII</sequence>
<proteinExistence type="predicted"/>
<evidence type="ECO:0000313" key="1">
    <source>
        <dbReference type="EMBL" id="KAG9455589.1"/>
    </source>
</evidence>